<dbReference type="CDD" id="cd08870">
    <property type="entry name" value="START_STARD2_7-like"/>
    <property type="match status" value="1"/>
</dbReference>
<dbReference type="GO" id="GO:0005737">
    <property type="term" value="C:cytoplasm"/>
    <property type="evidence" value="ECO:0007669"/>
    <property type="project" value="UniProtKB-ARBA"/>
</dbReference>
<reference evidence="3" key="2">
    <citation type="submission" date="2020-08" db="EMBL/GenBank/DDBJ databases">
        <title>Plant Genome Project.</title>
        <authorList>
            <person name="Zhang R.-G."/>
        </authorList>
    </citation>
    <scope>NUCLEOTIDE SEQUENCE</scope>
    <source>
        <strain evidence="3">Huo1</strain>
        <tissue evidence="3">Leaf</tissue>
    </source>
</reference>
<dbReference type="AlphaFoldDB" id="A0A8X8X3B9"/>
<name>A0A8X8X3B9_SALSN</name>
<protein>
    <recommendedName>
        <fullName evidence="2">START domain-containing protein</fullName>
    </recommendedName>
</protein>
<keyword evidence="1" id="KW-0812">Transmembrane</keyword>
<feature type="transmembrane region" description="Helical" evidence="1">
    <location>
        <begin position="20"/>
        <end position="44"/>
    </location>
</feature>
<gene>
    <name evidence="3" type="ORF">SASPL_133028</name>
</gene>
<dbReference type="SUPFAM" id="SSF55961">
    <property type="entry name" value="Bet v1-like"/>
    <property type="match status" value="1"/>
</dbReference>
<dbReference type="InterPro" id="IPR051213">
    <property type="entry name" value="START_lipid_transfer"/>
</dbReference>
<dbReference type="FunFam" id="3.30.530.20:FF:000006">
    <property type="entry name" value="StAR-related lipid transfer protein 7, mitochondrial"/>
    <property type="match status" value="1"/>
</dbReference>
<evidence type="ECO:0000256" key="1">
    <source>
        <dbReference type="SAM" id="Phobius"/>
    </source>
</evidence>
<keyword evidence="1" id="KW-1133">Transmembrane helix</keyword>
<feature type="domain" description="START" evidence="2">
    <location>
        <begin position="139"/>
        <end position="347"/>
    </location>
</feature>
<evidence type="ECO:0000313" key="3">
    <source>
        <dbReference type="EMBL" id="KAG6405439.1"/>
    </source>
</evidence>
<proteinExistence type="predicted"/>
<dbReference type="Gene3D" id="3.30.530.20">
    <property type="match status" value="1"/>
</dbReference>
<evidence type="ECO:0000259" key="2">
    <source>
        <dbReference type="PROSITE" id="PS50848"/>
    </source>
</evidence>
<dbReference type="PROSITE" id="PS50848">
    <property type="entry name" value="START"/>
    <property type="match status" value="1"/>
</dbReference>
<sequence>MALISAFLEILQKPTIGDVVLELMAFTTPIWAAIVVGVLLGWAWKPNWANLTVGFLDSAAANGGEVKKSAAALSQFVASVPSLSSLKRHFSHEATNSSESSIPCFEYSLSRLETEKTSAVNEDDLKHFHKLVEEKDGGPVWIQMMDRSTPNMSYQAWRRDLETGPPQYRSRTIYEDATPEMLKDFFWDDEFRAKWDDMLVHAETLEECHTNGTMVVQWVRKFPFFCSDREYIIGRRIWQFGGNYYCITKGVPRSSVPRRSKPRRVDLYYSSWCIRADICLGEFEKSDDTPLLNSAESKRDGRSTASEILLFHYEDMGIPWEIAKLGVRQGMWGAVKKIDPGLRAYQKHRASGAPLSRSATMAQINAEVDVDALEAQESTSTSAPEATALVSDEKPSCRGISKALVVGGALALACSIDRGLLTKAVIFGVARKFARTGQRL</sequence>
<dbReference type="Proteomes" id="UP000298416">
    <property type="component" value="Unassembled WGS sequence"/>
</dbReference>
<evidence type="ECO:0000313" key="4">
    <source>
        <dbReference type="Proteomes" id="UP000298416"/>
    </source>
</evidence>
<dbReference type="EMBL" id="PNBA02000012">
    <property type="protein sequence ID" value="KAG6405439.1"/>
    <property type="molecule type" value="Genomic_DNA"/>
</dbReference>
<dbReference type="InterPro" id="IPR002913">
    <property type="entry name" value="START_lipid-bd_dom"/>
</dbReference>
<keyword evidence="4" id="KW-1185">Reference proteome</keyword>
<dbReference type="PANTHER" id="PTHR19308">
    <property type="entry name" value="PHOSPHATIDYLCHOLINE TRANSFER PROTEIN"/>
    <property type="match status" value="1"/>
</dbReference>
<dbReference type="GO" id="GO:0008289">
    <property type="term" value="F:lipid binding"/>
    <property type="evidence" value="ECO:0007669"/>
    <property type="project" value="InterPro"/>
</dbReference>
<comment type="caution">
    <text evidence="3">The sequence shown here is derived from an EMBL/GenBank/DDBJ whole genome shotgun (WGS) entry which is preliminary data.</text>
</comment>
<organism evidence="3">
    <name type="scientific">Salvia splendens</name>
    <name type="common">Scarlet sage</name>
    <dbReference type="NCBI Taxonomy" id="180675"/>
    <lineage>
        <taxon>Eukaryota</taxon>
        <taxon>Viridiplantae</taxon>
        <taxon>Streptophyta</taxon>
        <taxon>Embryophyta</taxon>
        <taxon>Tracheophyta</taxon>
        <taxon>Spermatophyta</taxon>
        <taxon>Magnoliopsida</taxon>
        <taxon>eudicotyledons</taxon>
        <taxon>Gunneridae</taxon>
        <taxon>Pentapetalae</taxon>
        <taxon>asterids</taxon>
        <taxon>lamiids</taxon>
        <taxon>Lamiales</taxon>
        <taxon>Lamiaceae</taxon>
        <taxon>Nepetoideae</taxon>
        <taxon>Mentheae</taxon>
        <taxon>Salviinae</taxon>
        <taxon>Salvia</taxon>
        <taxon>Salvia subgen. Calosphace</taxon>
        <taxon>core Calosphace</taxon>
    </lineage>
</organism>
<reference evidence="3" key="1">
    <citation type="submission" date="2018-01" db="EMBL/GenBank/DDBJ databases">
        <authorList>
            <person name="Mao J.F."/>
        </authorList>
    </citation>
    <scope>NUCLEOTIDE SEQUENCE</scope>
    <source>
        <strain evidence="3">Huo1</strain>
        <tissue evidence="3">Leaf</tissue>
    </source>
</reference>
<dbReference type="Pfam" id="PF01852">
    <property type="entry name" value="START"/>
    <property type="match status" value="1"/>
</dbReference>
<keyword evidence="1" id="KW-0472">Membrane</keyword>
<accession>A0A8X8X3B9</accession>
<dbReference type="PANTHER" id="PTHR19308:SF39">
    <property type="entry name" value="PHOSPHATIDYLCHOLINE TRANSFER PROTEIN"/>
    <property type="match status" value="1"/>
</dbReference>
<dbReference type="InterPro" id="IPR023393">
    <property type="entry name" value="START-like_dom_sf"/>
</dbReference>